<accession>A0A7N9DAW5</accession>
<sequence>MVAGKRMCTGAGELPFIKPSDLMRLIHYPENSMEKTCPHDSVTFHQVPPMARGDYESYNARGNLVGDTAELYPCSSHPQNVSSVSFIHTSSFFCFYDAL</sequence>
<dbReference type="GeneTree" id="ENSGT00910000147472"/>
<keyword evidence="2" id="KW-1185">Reference proteome</keyword>
<dbReference type="Ensembl" id="ENSMFAT00000089722.1">
    <property type="protein sequence ID" value="ENSMFAP00000059948.1"/>
    <property type="gene ID" value="ENSMFAG00000054228.1"/>
</dbReference>
<dbReference type="Proteomes" id="UP000233100">
    <property type="component" value="Chromosome 4"/>
</dbReference>
<organism evidence="1 2">
    <name type="scientific">Macaca fascicularis</name>
    <name type="common">Crab-eating macaque</name>
    <name type="synonym">Cynomolgus monkey</name>
    <dbReference type="NCBI Taxonomy" id="9541"/>
    <lineage>
        <taxon>Eukaryota</taxon>
        <taxon>Metazoa</taxon>
        <taxon>Chordata</taxon>
        <taxon>Craniata</taxon>
        <taxon>Vertebrata</taxon>
        <taxon>Euteleostomi</taxon>
        <taxon>Mammalia</taxon>
        <taxon>Eutheria</taxon>
        <taxon>Euarchontoglires</taxon>
        <taxon>Primates</taxon>
        <taxon>Haplorrhini</taxon>
        <taxon>Catarrhini</taxon>
        <taxon>Cercopithecidae</taxon>
        <taxon>Cercopithecinae</taxon>
        <taxon>Macaca</taxon>
    </lineage>
</organism>
<protein>
    <submittedName>
        <fullName evidence="1">Uncharacterized protein</fullName>
    </submittedName>
</protein>
<name>A0A7N9DAW5_MACFA</name>
<reference evidence="1" key="3">
    <citation type="submission" date="2025-09" db="UniProtKB">
        <authorList>
            <consortium name="Ensembl"/>
        </authorList>
    </citation>
    <scope>IDENTIFICATION</scope>
</reference>
<reference evidence="1 2" key="1">
    <citation type="submission" date="2013-03" db="EMBL/GenBank/DDBJ databases">
        <authorList>
            <person name="Warren W."/>
            <person name="Wilson R.K."/>
        </authorList>
    </citation>
    <scope>NUCLEOTIDE SEQUENCE</scope>
</reference>
<proteinExistence type="predicted"/>
<reference evidence="1" key="2">
    <citation type="submission" date="2025-08" db="UniProtKB">
        <authorList>
            <consortium name="Ensembl"/>
        </authorList>
    </citation>
    <scope>IDENTIFICATION</scope>
</reference>
<dbReference type="AlphaFoldDB" id="A0A7N9DAW5"/>
<evidence type="ECO:0000313" key="2">
    <source>
        <dbReference type="Proteomes" id="UP000233100"/>
    </source>
</evidence>
<evidence type="ECO:0000313" key="1">
    <source>
        <dbReference type="Ensembl" id="ENSMFAP00000059948.1"/>
    </source>
</evidence>